<sequence length="29" mass="3295">DTRKLDAVGRLAGNEYATTDDRFELVRPD</sequence>
<gene>
    <name evidence="1" type="ORF">FQA18_20540</name>
</gene>
<name>A0A558EV22_HALVO</name>
<evidence type="ECO:0000313" key="2">
    <source>
        <dbReference type="Proteomes" id="UP000320212"/>
    </source>
</evidence>
<proteinExistence type="predicted"/>
<accession>A0A558EV22</accession>
<protein>
    <submittedName>
        <fullName evidence="1">Flavin reductase family protein</fullName>
    </submittedName>
</protein>
<organism evidence="1 2">
    <name type="scientific">Haloferax volcanii</name>
    <name type="common">Halobacterium volcanii</name>
    <dbReference type="NCBI Taxonomy" id="2246"/>
    <lineage>
        <taxon>Archaea</taxon>
        <taxon>Methanobacteriati</taxon>
        <taxon>Methanobacteriota</taxon>
        <taxon>Stenosarchaea group</taxon>
        <taxon>Halobacteria</taxon>
        <taxon>Halobacteriales</taxon>
        <taxon>Haloferacaceae</taxon>
        <taxon>Haloferax</taxon>
    </lineage>
</organism>
<dbReference type="EMBL" id="VMTR01000566">
    <property type="protein sequence ID" value="TVT77130.1"/>
    <property type="molecule type" value="Genomic_DNA"/>
</dbReference>
<reference evidence="1 2" key="1">
    <citation type="submission" date="2019-07" db="EMBL/GenBank/DDBJ databases">
        <title>Draft genome sequence of Haloferax volcanii SS0101, isolated from salt farm in Samut Sakhon, Thailand.</title>
        <authorList>
            <person name="Wanthongcharoen S."/>
            <person name="Yamprayoonswat W."/>
            <person name="Ruangsuj P."/>
            <person name="Thongpramul N."/>
            <person name="Jumpathong W."/>
            <person name="Sittihan S."/>
            <person name="Kanjanavas P."/>
            <person name="Yasawong M."/>
        </authorList>
    </citation>
    <scope>NUCLEOTIDE SEQUENCE [LARGE SCALE GENOMIC DNA]</scope>
    <source>
        <strain evidence="1 2">SS0101</strain>
    </source>
</reference>
<comment type="caution">
    <text evidence="1">The sequence shown here is derived from an EMBL/GenBank/DDBJ whole genome shotgun (WGS) entry which is preliminary data.</text>
</comment>
<feature type="non-terminal residue" evidence="1">
    <location>
        <position position="1"/>
    </location>
</feature>
<dbReference type="Proteomes" id="UP000320212">
    <property type="component" value="Unassembled WGS sequence"/>
</dbReference>
<dbReference type="AlphaFoldDB" id="A0A558EV22"/>
<evidence type="ECO:0000313" key="1">
    <source>
        <dbReference type="EMBL" id="TVT77130.1"/>
    </source>
</evidence>